<comment type="caution">
    <text evidence="7">The sequence shown here is derived from an EMBL/GenBank/DDBJ whole genome shotgun (WGS) entry which is preliminary data.</text>
</comment>
<dbReference type="InterPro" id="IPR003595">
    <property type="entry name" value="Tyr_Pase_cat"/>
</dbReference>
<proteinExistence type="inferred from homology"/>
<dbReference type="GO" id="GO:0004726">
    <property type="term" value="F:non-membrane spanning protein tyrosine phosphatase activity"/>
    <property type="evidence" value="ECO:0007669"/>
    <property type="project" value="InterPro"/>
</dbReference>
<keyword evidence="8" id="KW-1185">Reference proteome</keyword>
<dbReference type="InterPro" id="IPR000242">
    <property type="entry name" value="PTP_cat"/>
</dbReference>
<dbReference type="PROSITE" id="PS50056">
    <property type="entry name" value="TYR_PHOSPHATASE_2"/>
    <property type="match status" value="1"/>
</dbReference>
<dbReference type="InterPro" id="IPR029021">
    <property type="entry name" value="Prot-tyrosine_phosphatase-like"/>
</dbReference>
<feature type="domain" description="Tyrosine specific protein phosphatases" evidence="6">
    <location>
        <begin position="284"/>
        <end position="360"/>
    </location>
</feature>
<dbReference type="GO" id="GO:0005634">
    <property type="term" value="C:nucleus"/>
    <property type="evidence" value="ECO:0007669"/>
    <property type="project" value="TreeGrafter"/>
</dbReference>
<evidence type="ECO:0000259" key="6">
    <source>
        <dbReference type="PROSITE" id="PS50056"/>
    </source>
</evidence>
<evidence type="ECO:0000313" key="7">
    <source>
        <dbReference type="EMBL" id="CAJ0569840.1"/>
    </source>
</evidence>
<dbReference type="SMART" id="SM00194">
    <property type="entry name" value="PTPc"/>
    <property type="match status" value="1"/>
</dbReference>
<evidence type="ECO:0000256" key="2">
    <source>
        <dbReference type="ARBA" id="ARBA00022801"/>
    </source>
</evidence>
<feature type="domain" description="Tyrosine-protein phosphatase" evidence="5">
    <location>
        <begin position="100"/>
        <end position="369"/>
    </location>
</feature>
<evidence type="ECO:0000313" key="8">
    <source>
        <dbReference type="Proteomes" id="UP001177023"/>
    </source>
</evidence>
<dbReference type="Proteomes" id="UP001177023">
    <property type="component" value="Unassembled WGS sequence"/>
</dbReference>
<dbReference type="GO" id="GO:0005737">
    <property type="term" value="C:cytoplasm"/>
    <property type="evidence" value="ECO:0007669"/>
    <property type="project" value="TreeGrafter"/>
</dbReference>
<keyword evidence="3" id="KW-0904">Protein phosphatase</keyword>
<dbReference type="Gene3D" id="3.90.190.10">
    <property type="entry name" value="Protein tyrosine phosphatase superfamily"/>
    <property type="match status" value="1"/>
</dbReference>
<dbReference type="InterPro" id="IPR000387">
    <property type="entry name" value="Tyr_Pase_dom"/>
</dbReference>
<feature type="non-terminal residue" evidence="7">
    <location>
        <position position="1"/>
    </location>
</feature>
<evidence type="ECO:0000259" key="5">
    <source>
        <dbReference type="PROSITE" id="PS50055"/>
    </source>
</evidence>
<reference evidence="7" key="1">
    <citation type="submission" date="2023-06" db="EMBL/GenBank/DDBJ databases">
        <authorList>
            <person name="Delattre M."/>
        </authorList>
    </citation>
    <scope>NUCLEOTIDE SEQUENCE</scope>
    <source>
        <strain evidence="7">AF72</strain>
    </source>
</reference>
<dbReference type="SMART" id="SM00404">
    <property type="entry name" value="PTPc_motif"/>
    <property type="match status" value="1"/>
</dbReference>
<evidence type="ECO:0000256" key="1">
    <source>
        <dbReference type="ARBA" id="ARBA00013064"/>
    </source>
</evidence>
<sequence length="524" mass="58772">VVLCRARARGSTRPDGIGSTHDVPEIKENMVPNGAPTGLGCSDATDPPLIDFGDDSENIAQKVDTQKKPDVATTNGSTADPLTVMETFLKYEAGLEPRDYITNFFKIRVEQEDMRRLPEYESLIATSPMHYQRNRYRDILPYDANRVVLKLIDQAENGEGYINASNIDLGGTKFIAAQAPLPTTLGEWWAMIEEFDVSLVVMLCRLVEMSKIKCERYWPETVGESQIYGDNYEVTVEAEERFDSDDEYVLRRLRFENMTTGVKKVVHQLHYTEWPDHGCPAGEHQLLRMIDKMAELQEGRTSPVLVHCSAGVGRTGTIIAVNHVRELIKANKLTELNLYDLVMQLRTQRSSMVQTQDQYQFVHKCVAHYCKEQLGLPIPEPAPKVKPNGETSAGGYALAPPPPVFIQKKEAVEDDDDDAPTLTSRIALLGQRRAEGARDWRDWRTGFGERSKASIWERERASRPGSPASTSMISASSFPSTVFARHRGDFDLLCSFGISVIKTTSELGSYPVNLRIAFFTFAKP</sequence>
<dbReference type="AlphaFoldDB" id="A0AA36CIU3"/>
<accession>A0AA36CIU3</accession>
<evidence type="ECO:0000256" key="4">
    <source>
        <dbReference type="ARBA" id="ARBA00034734"/>
    </source>
</evidence>
<dbReference type="Pfam" id="PF00102">
    <property type="entry name" value="Y_phosphatase"/>
    <property type="match status" value="1"/>
</dbReference>
<name>A0AA36CIU3_9BILA</name>
<comment type="similarity">
    <text evidence="4">Belongs to the protein-tyrosine phosphatase family. Non-receptor class 4 subfamily.</text>
</comment>
<evidence type="ECO:0000256" key="3">
    <source>
        <dbReference type="ARBA" id="ARBA00022912"/>
    </source>
</evidence>
<dbReference type="PROSITE" id="PS50055">
    <property type="entry name" value="TYR_PHOSPHATASE_PTP"/>
    <property type="match status" value="1"/>
</dbReference>
<protein>
    <recommendedName>
        <fullName evidence="1">protein-tyrosine-phosphatase</fullName>
        <ecNumber evidence="1">3.1.3.48</ecNumber>
    </recommendedName>
</protein>
<dbReference type="InterPro" id="IPR047170">
    <property type="entry name" value="PTN12/18/22"/>
</dbReference>
<dbReference type="PANTHER" id="PTHR45983:SF2">
    <property type="entry name" value="PROTEIN-TYROSINE-PHOSPHATASE"/>
    <property type="match status" value="1"/>
</dbReference>
<dbReference type="PROSITE" id="PS00383">
    <property type="entry name" value="TYR_PHOSPHATASE_1"/>
    <property type="match status" value="1"/>
</dbReference>
<feature type="non-terminal residue" evidence="7">
    <location>
        <position position="524"/>
    </location>
</feature>
<gene>
    <name evidence="7" type="ORF">MSPICULIGERA_LOCUS8298</name>
</gene>
<dbReference type="EC" id="3.1.3.48" evidence="1"/>
<dbReference type="EMBL" id="CATQJA010002157">
    <property type="protein sequence ID" value="CAJ0569840.1"/>
    <property type="molecule type" value="Genomic_DNA"/>
</dbReference>
<organism evidence="7 8">
    <name type="scientific">Mesorhabditis spiculigera</name>
    <dbReference type="NCBI Taxonomy" id="96644"/>
    <lineage>
        <taxon>Eukaryota</taxon>
        <taxon>Metazoa</taxon>
        <taxon>Ecdysozoa</taxon>
        <taxon>Nematoda</taxon>
        <taxon>Chromadorea</taxon>
        <taxon>Rhabditida</taxon>
        <taxon>Rhabditina</taxon>
        <taxon>Rhabditomorpha</taxon>
        <taxon>Rhabditoidea</taxon>
        <taxon>Rhabditidae</taxon>
        <taxon>Mesorhabditinae</taxon>
        <taxon>Mesorhabditis</taxon>
    </lineage>
</organism>
<dbReference type="PRINTS" id="PR00700">
    <property type="entry name" value="PRTYPHPHTASE"/>
</dbReference>
<dbReference type="InterPro" id="IPR016130">
    <property type="entry name" value="Tyr_Pase_AS"/>
</dbReference>
<keyword evidence="2" id="KW-0378">Hydrolase</keyword>
<dbReference type="PANTHER" id="PTHR45983">
    <property type="entry name" value="TYROSINE PHOSPHATSE N18, PUTATIVE-RELATED"/>
    <property type="match status" value="1"/>
</dbReference>
<dbReference type="SUPFAM" id="SSF52799">
    <property type="entry name" value="(Phosphotyrosine protein) phosphatases II"/>
    <property type="match status" value="1"/>
</dbReference>
<dbReference type="CDD" id="cd00047">
    <property type="entry name" value="PTPc"/>
    <property type="match status" value="1"/>
</dbReference>